<evidence type="ECO:0000313" key="2">
    <source>
        <dbReference type="EMBL" id="MDF0706590.1"/>
    </source>
</evidence>
<proteinExistence type="predicted"/>
<evidence type="ECO:0000256" key="1">
    <source>
        <dbReference type="SAM" id="Phobius"/>
    </source>
</evidence>
<dbReference type="RefSeq" id="WP_275648623.1">
    <property type="nucleotide sequence ID" value="NZ_JARFVA010000001.1"/>
</dbReference>
<feature type="transmembrane region" description="Helical" evidence="1">
    <location>
        <begin position="40"/>
        <end position="61"/>
    </location>
</feature>
<dbReference type="Proteomes" id="UP001217083">
    <property type="component" value="Unassembled WGS sequence"/>
</dbReference>
<accession>A0ABT5XL21</accession>
<sequence length="110" mass="12275">MVTLISFLTFVALYLLYSTSRKMAAVGELGIEKWTGENKKIAQIASMALMIFSLGLSCFYWGLGSGTFTFFIILMTVASLVILLAPLRLLNYRLLGVLFLCSILFETLLF</sequence>
<gene>
    <name evidence="2" type="ORF">PY091_05130</name>
</gene>
<feature type="transmembrane region" description="Helical" evidence="1">
    <location>
        <begin position="68"/>
        <end position="86"/>
    </location>
</feature>
<organism evidence="2 3">
    <name type="scientific">Flagellimonas okinawensis</name>
    <dbReference type="NCBI Taxonomy" id="3031324"/>
    <lineage>
        <taxon>Bacteria</taxon>
        <taxon>Pseudomonadati</taxon>
        <taxon>Bacteroidota</taxon>
        <taxon>Flavobacteriia</taxon>
        <taxon>Flavobacteriales</taxon>
        <taxon>Flavobacteriaceae</taxon>
        <taxon>Flagellimonas</taxon>
    </lineage>
</organism>
<evidence type="ECO:0008006" key="4">
    <source>
        <dbReference type="Google" id="ProtNLM"/>
    </source>
</evidence>
<evidence type="ECO:0000313" key="3">
    <source>
        <dbReference type="Proteomes" id="UP001217083"/>
    </source>
</evidence>
<keyword evidence="1" id="KW-0812">Transmembrane</keyword>
<protein>
    <recommendedName>
        <fullName evidence="4">DUF3325 domain-containing protein</fullName>
    </recommendedName>
</protein>
<reference evidence="2 3" key="1">
    <citation type="submission" date="2023-03" db="EMBL/GenBank/DDBJ databases">
        <title>Muricauda XX sp. nov. and Muricauda XXX sp. nov., two novel species isolated from Okinawa Trough.</title>
        <authorList>
            <person name="Cao W."/>
            <person name="Deng X."/>
        </authorList>
    </citation>
    <scope>NUCLEOTIDE SEQUENCE [LARGE SCALE GENOMIC DNA]</scope>
    <source>
        <strain evidence="2 3">81s02</strain>
    </source>
</reference>
<dbReference type="EMBL" id="JARFVA010000001">
    <property type="protein sequence ID" value="MDF0706590.1"/>
    <property type="molecule type" value="Genomic_DNA"/>
</dbReference>
<name>A0ABT5XL21_9FLAO</name>
<keyword evidence="1" id="KW-1133">Transmembrane helix</keyword>
<comment type="caution">
    <text evidence="2">The sequence shown here is derived from an EMBL/GenBank/DDBJ whole genome shotgun (WGS) entry which is preliminary data.</text>
</comment>
<keyword evidence="3" id="KW-1185">Reference proteome</keyword>
<keyword evidence="1" id="KW-0472">Membrane</keyword>